<keyword evidence="1" id="KW-1133">Transmembrane helix</keyword>
<organism evidence="2 5">
    <name type="scientific">Methanobacterium formicicum</name>
    <dbReference type="NCBI Taxonomy" id="2162"/>
    <lineage>
        <taxon>Archaea</taxon>
        <taxon>Methanobacteriati</taxon>
        <taxon>Methanobacteriota</taxon>
        <taxon>Methanomada group</taxon>
        <taxon>Methanobacteria</taxon>
        <taxon>Methanobacteriales</taxon>
        <taxon>Methanobacteriaceae</taxon>
        <taxon>Methanobacterium</taxon>
    </lineage>
</organism>
<dbReference type="EMBL" id="JADIIL010000018">
    <property type="protein sequence ID" value="MBF4474785.1"/>
    <property type="molecule type" value="Genomic_DNA"/>
</dbReference>
<keyword evidence="6" id="KW-1185">Reference proteome</keyword>
<dbReference type="AlphaFoldDB" id="A0A089ZVT8"/>
<evidence type="ECO:0008006" key="7">
    <source>
        <dbReference type="Google" id="ProtNLM"/>
    </source>
</evidence>
<feature type="transmembrane region" description="Helical" evidence="1">
    <location>
        <begin position="197"/>
        <end position="215"/>
    </location>
</feature>
<dbReference type="OrthoDB" id="71451at2157"/>
<dbReference type="Proteomes" id="UP000606900">
    <property type="component" value="Unassembled WGS sequence"/>
</dbReference>
<dbReference type="STRING" id="2162.BRM9_2209"/>
<keyword evidence="1" id="KW-0812">Transmembrane</keyword>
<evidence type="ECO:0000313" key="4">
    <source>
        <dbReference type="EMBL" id="MBF4474785.1"/>
    </source>
</evidence>
<feature type="transmembrane region" description="Helical" evidence="1">
    <location>
        <begin position="173"/>
        <end position="191"/>
    </location>
</feature>
<feature type="transmembrane region" description="Helical" evidence="1">
    <location>
        <begin position="236"/>
        <end position="258"/>
    </location>
</feature>
<evidence type="ECO:0000313" key="3">
    <source>
        <dbReference type="EMBL" id="CEL25857.1"/>
    </source>
</evidence>
<dbReference type="PATRIC" id="fig|2162.10.peg.2314"/>
<dbReference type="KEGG" id="mfc:BRM9_2209"/>
<evidence type="ECO:0000313" key="6">
    <source>
        <dbReference type="Proteomes" id="UP000062768"/>
    </source>
</evidence>
<evidence type="ECO:0000313" key="2">
    <source>
        <dbReference type="EMBL" id="AIS33009.1"/>
    </source>
</evidence>
<dbReference type="GeneID" id="26740475"/>
<proteinExistence type="predicted"/>
<protein>
    <recommendedName>
        <fullName evidence="7">DUF3566 domain-containing protein</fullName>
    </recommendedName>
</protein>
<gene>
    <name evidence="2" type="ORF">BRM9_2209</name>
    <name evidence="4" type="ORF">ISP06_04850</name>
    <name evidence="3" type="ORF">MB9_2243</name>
</gene>
<name>A0A089ZVT8_METFO</name>
<evidence type="ECO:0000313" key="5">
    <source>
        <dbReference type="Proteomes" id="UP000029661"/>
    </source>
</evidence>
<accession>A0A089ZVT8</accession>
<feature type="transmembrane region" description="Helical" evidence="1">
    <location>
        <begin position="264"/>
        <end position="285"/>
    </location>
</feature>
<dbReference type="EMBL" id="LN734822">
    <property type="protein sequence ID" value="CEL25857.1"/>
    <property type="molecule type" value="Genomic_DNA"/>
</dbReference>
<reference evidence="3" key="2">
    <citation type="submission" date="2014-09" db="EMBL/GenBank/DDBJ databases">
        <authorList>
            <person name="Bishop-Lilly K.A."/>
            <person name="Broomall S.M."/>
            <person name="Chain P.S."/>
            <person name="Chertkov O."/>
            <person name="Coyne S.R."/>
            <person name="Daligault H.E."/>
            <person name="Davenport K.W."/>
            <person name="Erkkila T."/>
            <person name="Frey K.G."/>
            <person name="Gibbons H.S."/>
            <person name="Gu W."/>
            <person name="Jaissle J."/>
            <person name="Johnson S.L."/>
            <person name="Koroleva G.I."/>
            <person name="Ladner J.T."/>
            <person name="Lo C.-C."/>
            <person name="Minogue T.D."/>
            <person name="Munk C."/>
            <person name="Palacios G.F."/>
            <person name="Redden C.L."/>
            <person name="Rosenzweig C.N."/>
            <person name="Scholz M.B."/>
            <person name="Teshima H."/>
            <person name="Xu Y."/>
        </authorList>
    </citation>
    <scope>NUCLEOTIDE SEQUENCE</scope>
    <source>
        <strain evidence="3">Mb9</strain>
    </source>
</reference>
<evidence type="ECO:0000256" key="1">
    <source>
        <dbReference type="SAM" id="Phobius"/>
    </source>
</evidence>
<dbReference type="EMBL" id="CP006933">
    <property type="protein sequence ID" value="AIS33009.1"/>
    <property type="molecule type" value="Genomic_DNA"/>
</dbReference>
<reference evidence="2" key="1">
    <citation type="submission" date="2013-12" db="EMBL/GenBank/DDBJ databases">
        <title>The complete genome sequence of Methanobacterium sp. BRM9.</title>
        <authorList>
            <consortium name="Pastoral Greenhouse Gas Research Consortium"/>
            <person name="Kelly W.J."/>
            <person name="Leahy S.C."/>
            <person name="Perry R."/>
            <person name="Li D."/>
            <person name="Altermann E."/>
            <person name="Lambie S.C."/>
            <person name="Attwood G.T."/>
        </authorList>
    </citation>
    <scope>NUCLEOTIDE SEQUENCE [LARGE SCALE GENOMIC DNA]</scope>
    <source>
        <strain evidence="2">BRM9</strain>
    </source>
</reference>
<feature type="transmembrane region" description="Helical" evidence="1">
    <location>
        <begin position="61"/>
        <end position="89"/>
    </location>
</feature>
<dbReference type="Proteomes" id="UP000029661">
    <property type="component" value="Chromosome"/>
</dbReference>
<dbReference type="Proteomes" id="UP000062768">
    <property type="component" value="Chromosome I"/>
</dbReference>
<sequence length="297" mass="31537">MVDVKEIKSIKLTPFTRMSASIYGILGFIGAVVMLIALIIVQATGLIPQIGQFNLVTGLGIPLIVLLPIGAFFSTIVVSFFSVLLYNLLVPKLGGVKLELEGNEVEKIPVISFSLIQSAIGAIWAFIVGLVLAAVISPLLSFISAVSTMPAAANITANITNVSGATLPSGAEVGAAGIIVALVLIIGLPILMFVFGFIWNALFALFYNYIVTRVAKIQLDFGQITGSLHELKHIPVLPTALAIALVFTLLGLISGILSGNYGEFITNFITYFIETALIAILYNYLAPKIGSIKLNLE</sequence>
<feature type="transmembrane region" description="Helical" evidence="1">
    <location>
        <begin position="20"/>
        <end position="41"/>
    </location>
</feature>
<dbReference type="RefSeq" id="WP_048085764.1">
    <property type="nucleotide sequence ID" value="NZ_CALCVY010000041.1"/>
</dbReference>
<keyword evidence="1" id="KW-0472">Membrane</keyword>
<feature type="transmembrane region" description="Helical" evidence="1">
    <location>
        <begin position="110"/>
        <end position="136"/>
    </location>
</feature>
<reference evidence="4" key="3">
    <citation type="submission" date="2020-10" db="EMBL/GenBank/DDBJ databases">
        <title>Dehalococcoides mccartyi of a TCE/Cr reducing biochatode.</title>
        <authorList>
            <person name="Matturro B."/>
        </authorList>
    </citation>
    <scope>NUCLEOTIDE SEQUENCE</scope>
    <source>
        <strain evidence="4">Bin2</strain>
    </source>
</reference>